<dbReference type="InterPro" id="IPR004360">
    <property type="entry name" value="Glyas_Fos-R_dOase_dom"/>
</dbReference>
<dbReference type="Proteomes" id="UP000193642">
    <property type="component" value="Unassembled WGS sequence"/>
</dbReference>
<name>A0A1Y2BKA2_9FUNG</name>
<dbReference type="Gene3D" id="3.10.180.10">
    <property type="entry name" value="2,3-Dihydroxybiphenyl 1,2-Dioxygenase, domain 1"/>
    <property type="match status" value="1"/>
</dbReference>
<keyword evidence="3" id="KW-1185">Reference proteome</keyword>
<evidence type="ECO:0000259" key="1">
    <source>
        <dbReference type="Pfam" id="PF00903"/>
    </source>
</evidence>
<dbReference type="PANTHER" id="PTHR35006:SF2">
    <property type="entry name" value="GLYOXALASE FAMILY PROTEIN (AFU_ORTHOLOGUE AFUA_5G14830)"/>
    <property type="match status" value="1"/>
</dbReference>
<dbReference type="InterPro" id="IPR029068">
    <property type="entry name" value="Glyas_Bleomycin-R_OHBP_Dase"/>
</dbReference>
<dbReference type="PANTHER" id="PTHR35006">
    <property type="entry name" value="GLYOXALASE FAMILY PROTEIN (AFU_ORTHOLOGUE AFUA_5G14830)"/>
    <property type="match status" value="1"/>
</dbReference>
<accession>A0A1Y2BKA2</accession>
<dbReference type="EMBL" id="MCGO01000060">
    <property type="protein sequence ID" value="ORY35194.1"/>
    <property type="molecule type" value="Genomic_DNA"/>
</dbReference>
<proteinExistence type="predicted"/>
<protein>
    <recommendedName>
        <fullName evidence="1">Glyoxalase/fosfomycin resistance/dioxygenase domain-containing protein</fullName>
    </recommendedName>
</protein>
<comment type="caution">
    <text evidence="2">The sequence shown here is derived from an EMBL/GenBank/DDBJ whole genome shotgun (WGS) entry which is preliminary data.</text>
</comment>
<gene>
    <name evidence="2" type="ORF">BCR33DRAFT_504831</name>
</gene>
<organism evidence="2 3">
    <name type="scientific">Rhizoclosmatium globosum</name>
    <dbReference type="NCBI Taxonomy" id="329046"/>
    <lineage>
        <taxon>Eukaryota</taxon>
        <taxon>Fungi</taxon>
        <taxon>Fungi incertae sedis</taxon>
        <taxon>Chytridiomycota</taxon>
        <taxon>Chytridiomycota incertae sedis</taxon>
        <taxon>Chytridiomycetes</taxon>
        <taxon>Chytridiales</taxon>
        <taxon>Chytriomycetaceae</taxon>
        <taxon>Rhizoclosmatium</taxon>
    </lineage>
</organism>
<reference evidence="2 3" key="1">
    <citation type="submission" date="2016-07" db="EMBL/GenBank/DDBJ databases">
        <title>Pervasive Adenine N6-methylation of Active Genes in Fungi.</title>
        <authorList>
            <consortium name="DOE Joint Genome Institute"/>
            <person name="Mondo S.J."/>
            <person name="Dannebaum R.O."/>
            <person name="Kuo R.C."/>
            <person name="Labutti K."/>
            <person name="Haridas S."/>
            <person name="Kuo A."/>
            <person name="Salamov A."/>
            <person name="Ahrendt S.R."/>
            <person name="Lipzen A."/>
            <person name="Sullivan W."/>
            <person name="Andreopoulos W.B."/>
            <person name="Clum A."/>
            <person name="Lindquist E."/>
            <person name="Daum C."/>
            <person name="Ramamoorthy G.K."/>
            <person name="Gryganskyi A."/>
            <person name="Culley D."/>
            <person name="Magnuson J.K."/>
            <person name="James T.Y."/>
            <person name="O'Malley M.A."/>
            <person name="Stajich J.E."/>
            <person name="Spatafora J.W."/>
            <person name="Visel A."/>
            <person name="Grigoriev I.V."/>
        </authorList>
    </citation>
    <scope>NUCLEOTIDE SEQUENCE [LARGE SCALE GENOMIC DNA]</scope>
    <source>
        <strain evidence="2 3">JEL800</strain>
    </source>
</reference>
<dbReference type="SUPFAM" id="SSF54593">
    <property type="entry name" value="Glyoxalase/Bleomycin resistance protein/Dihydroxybiphenyl dioxygenase"/>
    <property type="match status" value="1"/>
</dbReference>
<dbReference type="AlphaFoldDB" id="A0A1Y2BKA2"/>
<dbReference type="Pfam" id="PF00903">
    <property type="entry name" value="Glyoxalase"/>
    <property type="match status" value="1"/>
</dbReference>
<evidence type="ECO:0000313" key="2">
    <source>
        <dbReference type="EMBL" id="ORY35194.1"/>
    </source>
</evidence>
<evidence type="ECO:0000313" key="3">
    <source>
        <dbReference type="Proteomes" id="UP000193642"/>
    </source>
</evidence>
<feature type="domain" description="Glyoxalase/fosfomycin resistance/dioxygenase" evidence="1">
    <location>
        <begin position="2"/>
        <end position="93"/>
    </location>
</feature>
<sequence>MKIHHVSVPCKDTVKSKQWYSLALASIGGKVLVDNEYALGLGSAGPVLWLTKADEKYNGRYAGHVSFYAETRAQVDAFHAAAIAAGGEDNGAPG</sequence>
<dbReference type="OrthoDB" id="10249419at2759"/>